<proteinExistence type="predicted"/>
<sequence length="549" mass="63097">MESQDIVSELLTTPFSRRTFNEKVDIVRKGRPTPHLQILTQAGKGYVRHFQASNWERYPWLTGSVQRKKLYYWDCLLFSSSDSSVWSNTGFDNLSCLTKAAQKHQNSAAHLRAVVLSKTFGDVRIDLQLNEQRRRETEMHNERVRKNREILKRLIDCVIFLGKQELPFRGHDEGRVSANLGNYLELLSFLAEYDKDLHYHLSTSKVFTGTSGTIQNDLINVVAEVIGKSIKDEIKDAAFTAVMVDETTDISNTTQLSLVLRYVTEDGIKERFVKFEDVTKSKRAHDIAELVMKCLEDFECVGKVVAQCYDGAAVMASGLNGVQAKVKEKIPQALFIHCYAHTLNLVMSQGVAKIRECKIFFSHPTGLAAFFSKSPKRTQLLDEICQKRLPRVAPTRWNLASRLVCTVFEKKDALKDVFNYIVEHHEDFDHDAIHSADGYLSHLENFDFNFFLVTFKDIFGHADVLFDILQSKSFDMHFCLAKVEEFCTFIEQQREHFDQIYDTTVTETGEPTARRTHTDARAHYKALHGHILDSILNQVQDRFKDHEKH</sequence>
<dbReference type="Bgee" id="ENSAMXG00000029140">
    <property type="expression patterns" value="Expressed in mesonephros and 3 other cell types or tissues"/>
</dbReference>
<dbReference type="Proteomes" id="UP000018467">
    <property type="component" value="Unassembled WGS sequence"/>
</dbReference>
<dbReference type="InterPro" id="IPR012337">
    <property type="entry name" value="RNaseH-like_sf"/>
</dbReference>
<dbReference type="GeneTree" id="ENSGT00940000157337"/>
<reference evidence="3" key="2">
    <citation type="journal article" date="2014" name="Nat. Commun.">
        <title>The cavefish genome reveals candidate genes for eye loss.</title>
        <authorList>
            <person name="McGaugh S.E."/>
            <person name="Gross J.B."/>
            <person name="Aken B."/>
            <person name="Blin M."/>
            <person name="Borowsky R."/>
            <person name="Chalopin D."/>
            <person name="Hinaux H."/>
            <person name="Jeffery W.R."/>
            <person name="Keene A."/>
            <person name="Ma L."/>
            <person name="Minx P."/>
            <person name="Murphy D."/>
            <person name="O'Quin K.E."/>
            <person name="Retaux S."/>
            <person name="Rohner N."/>
            <person name="Searle S.M."/>
            <person name="Stahl B.A."/>
            <person name="Tabin C."/>
            <person name="Volff J.N."/>
            <person name="Yoshizawa M."/>
            <person name="Warren W.C."/>
        </authorList>
    </citation>
    <scope>NUCLEOTIDE SEQUENCE [LARGE SCALE GENOMIC DNA]</scope>
    <source>
        <strain evidence="3">female</strain>
    </source>
</reference>
<name>A0A3B1J2E9_ASTMX</name>
<keyword evidence="3" id="KW-1185">Reference proteome</keyword>
<evidence type="ECO:0000313" key="3">
    <source>
        <dbReference type="Proteomes" id="UP000018467"/>
    </source>
</evidence>
<organism evidence="2 3">
    <name type="scientific">Astyanax mexicanus</name>
    <name type="common">Blind cave fish</name>
    <name type="synonym">Astyanax fasciatus mexicanus</name>
    <dbReference type="NCBI Taxonomy" id="7994"/>
    <lineage>
        <taxon>Eukaryota</taxon>
        <taxon>Metazoa</taxon>
        <taxon>Chordata</taxon>
        <taxon>Craniata</taxon>
        <taxon>Vertebrata</taxon>
        <taxon>Euteleostomi</taxon>
        <taxon>Actinopterygii</taxon>
        <taxon>Neopterygii</taxon>
        <taxon>Teleostei</taxon>
        <taxon>Ostariophysi</taxon>
        <taxon>Characiformes</taxon>
        <taxon>Characoidei</taxon>
        <taxon>Acestrorhamphidae</taxon>
        <taxon>Acestrorhamphinae</taxon>
        <taxon>Astyanax</taxon>
    </lineage>
</organism>
<reference evidence="2" key="3">
    <citation type="submission" date="2025-08" db="UniProtKB">
        <authorList>
            <consortium name="Ensembl"/>
        </authorList>
    </citation>
    <scope>IDENTIFICATION</scope>
</reference>
<reference evidence="3" key="1">
    <citation type="submission" date="2013-03" db="EMBL/GenBank/DDBJ databases">
        <authorList>
            <person name="Jeffery W."/>
            <person name="Warren W."/>
            <person name="Wilson R.K."/>
        </authorList>
    </citation>
    <scope>NUCLEOTIDE SEQUENCE</scope>
    <source>
        <strain evidence="3">female</strain>
    </source>
</reference>
<dbReference type="InterPro" id="IPR025398">
    <property type="entry name" value="DUF4371"/>
</dbReference>
<protein>
    <recommendedName>
        <fullName evidence="1">DUF4371 domain-containing protein</fullName>
    </recommendedName>
</protein>
<reference evidence="2" key="4">
    <citation type="submission" date="2025-09" db="UniProtKB">
        <authorList>
            <consortium name="Ensembl"/>
        </authorList>
    </citation>
    <scope>IDENTIFICATION</scope>
</reference>
<dbReference type="InParanoid" id="A0A3B1J2E9"/>
<dbReference type="AlphaFoldDB" id="A0A3B1J2E9"/>
<dbReference type="Ensembl" id="ENSAMXT00000034915.1">
    <property type="protein sequence ID" value="ENSAMXP00000036081.1"/>
    <property type="gene ID" value="ENSAMXG00000029140.1"/>
</dbReference>
<feature type="domain" description="DUF4371" evidence="1">
    <location>
        <begin position="148"/>
        <end position="321"/>
    </location>
</feature>
<dbReference type="STRING" id="7994.ENSAMXP00000036081"/>
<dbReference type="Pfam" id="PF14291">
    <property type="entry name" value="DUF4371"/>
    <property type="match status" value="1"/>
</dbReference>
<dbReference type="SUPFAM" id="SSF53098">
    <property type="entry name" value="Ribonuclease H-like"/>
    <property type="match status" value="1"/>
</dbReference>
<evidence type="ECO:0000313" key="2">
    <source>
        <dbReference type="Ensembl" id="ENSAMXP00000036081.1"/>
    </source>
</evidence>
<dbReference type="PANTHER" id="PTHR45749:SF28">
    <property type="entry name" value="ZINC FINGER MYM-TYPE PROTEIN 1-LIKE-RELATED"/>
    <property type="match status" value="1"/>
</dbReference>
<dbReference type="PANTHER" id="PTHR45749">
    <property type="match status" value="1"/>
</dbReference>
<evidence type="ECO:0000259" key="1">
    <source>
        <dbReference type="Pfam" id="PF14291"/>
    </source>
</evidence>
<accession>A0A3B1J2E9</accession>